<dbReference type="KEGG" id="eli:ELI_00945"/>
<dbReference type="HOGENOM" id="CLU_089876_5_1_5"/>
<dbReference type="Gene3D" id="3.10.129.10">
    <property type="entry name" value="Hotdog Thioesterase"/>
    <property type="match status" value="1"/>
</dbReference>
<feature type="domain" description="Thioesterase" evidence="3">
    <location>
        <begin position="54"/>
        <end position="127"/>
    </location>
</feature>
<dbReference type="InterPro" id="IPR006683">
    <property type="entry name" value="Thioestr_dom"/>
</dbReference>
<dbReference type="CDD" id="cd03443">
    <property type="entry name" value="PaaI_thioesterase"/>
    <property type="match status" value="1"/>
</dbReference>
<dbReference type="NCBIfam" id="TIGR00369">
    <property type="entry name" value="unchar_dom_1"/>
    <property type="match status" value="1"/>
</dbReference>
<dbReference type="Proteomes" id="UP000008808">
    <property type="component" value="Chromosome"/>
</dbReference>
<accession>Q2NDG0</accession>
<dbReference type="AlphaFoldDB" id="Q2NDG0"/>
<evidence type="ECO:0000256" key="2">
    <source>
        <dbReference type="ARBA" id="ARBA00022801"/>
    </source>
</evidence>
<comment type="similarity">
    <text evidence="1">Belongs to the thioesterase PaaI family.</text>
</comment>
<name>Q2NDG0_ERYLH</name>
<dbReference type="PANTHER" id="PTHR21660">
    <property type="entry name" value="THIOESTERASE SUPERFAMILY MEMBER-RELATED"/>
    <property type="match status" value="1"/>
</dbReference>
<dbReference type="RefSeq" id="WP_011413157.1">
    <property type="nucleotide sequence ID" value="NC_007722.1"/>
</dbReference>
<evidence type="ECO:0000313" key="4">
    <source>
        <dbReference type="EMBL" id="ABC62281.1"/>
    </source>
</evidence>
<gene>
    <name evidence="4" type="ordered locus">ELI_00945</name>
</gene>
<evidence type="ECO:0000259" key="3">
    <source>
        <dbReference type="Pfam" id="PF03061"/>
    </source>
</evidence>
<protein>
    <submittedName>
        <fullName evidence="4">Thioesterase family protein</fullName>
    </submittedName>
</protein>
<dbReference type="EMBL" id="CP000157">
    <property type="protein sequence ID" value="ABC62281.1"/>
    <property type="molecule type" value="Genomic_DNA"/>
</dbReference>
<dbReference type="Pfam" id="PF03061">
    <property type="entry name" value="4HBT"/>
    <property type="match status" value="1"/>
</dbReference>
<dbReference type="OrthoDB" id="32575at2"/>
<dbReference type="InterPro" id="IPR039298">
    <property type="entry name" value="ACOT13"/>
</dbReference>
<keyword evidence="2" id="KW-0378">Hydrolase</keyword>
<dbReference type="GO" id="GO:0047617">
    <property type="term" value="F:fatty acyl-CoA hydrolase activity"/>
    <property type="evidence" value="ECO:0007669"/>
    <property type="project" value="InterPro"/>
</dbReference>
<evidence type="ECO:0000256" key="1">
    <source>
        <dbReference type="ARBA" id="ARBA00008324"/>
    </source>
</evidence>
<sequence length="142" mass="14915">MTLPDTPEAMRAHIEREGVAASPFTSFLGLEVVRCWQGTCELALTVRPDLTQSHGTLHSGVLSSLADIVCGFAAVSQCGAVVTANVTTHMLGPARVGDRVYANATVKRAGKRQVVVTADFHASNGAEERLIVTASATLVRIG</sequence>
<dbReference type="InterPro" id="IPR003736">
    <property type="entry name" value="PAAI_dom"/>
</dbReference>
<organism evidence="4 5">
    <name type="scientific">Erythrobacter litoralis (strain HTCC2594)</name>
    <dbReference type="NCBI Taxonomy" id="314225"/>
    <lineage>
        <taxon>Bacteria</taxon>
        <taxon>Pseudomonadati</taxon>
        <taxon>Pseudomonadota</taxon>
        <taxon>Alphaproteobacteria</taxon>
        <taxon>Sphingomonadales</taxon>
        <taxon>Erythrobacteraceae</taxon>
        <taxon>Erythrobacter/Porphyrobacter group</taxon>
        <taxon>Erythrobacter</taxon>
    </lineage>
</organism>
<evidence type="ECO:0000313" key="5">
    <source>
        <dbReference type="Proteomes" id="UP000008808"/>
    </source>
</evidence>
<dbReference type="SUPFAM" id="SSF54637">
    <property type="entry name" value="Thioesterase/thiol ester dehydrase-isomerase"/>
    <property type="match status" value="1"/>
</dbReference>
<dbReference type="STRING" id="314225.ELI_00945"/>
<reference evidence="5" key="1">
    <citation type="journal article" date="2009" name="J. Bacteriol.">
        <title>Complete genome sequence of Erythrobacter litoralis HTCC2594.</title>
        <authorList>
            <person name="Oh H.M."/>
            <person name="Giovannoni S.J."/>
            <person name="Ferriera S."/>
            <person name="Johnson J."/>
            <person name="Cho J.C."/>
        </authorList>
    </citation>
    <scope>NUCLEOTIDE SEQUENCE [LARGE SCALE GENOMIC DNA]</scope>
    <source>
        <strain evidence="5">HTCC2594</strain>
    </source>
</reference>
<dbReference type="InterPro" id="IPR029069">
    <property type="entry name" value="HotDog_dom_sf"/>
</dbReference>
<dbReference type="eggNOG" id="COG2050">
    <property type="taxonomic scope" value="Bacteria"/>
</dbReference>
<keyword evidence="5" id="KW-1185">Reference proteome</keyword>
<dbReference type="PANTHER" id="PTHR21660:SF1">
    <property type="entry name" value="ACYL-COENZYME A THIOESTERASE 13"/>
    <property type="match status" value="1"/>
</dbReference>
<proteinExistence type="inferred from homology"/>